<feature type="transmembrane region" description="Helical" evidence="1">
    <location>
        <begin position="63"/>
        <end position="85"/>
    </location>
</feature>
<reference evidence="2 3" key="1">
    <citation type="journal article" date="2018" name="Sci. Rep.">
        <title>Genomic signatures of local adaptation to the degree of environmental predictability in rotifers.</title>
        <authorList>
            <person name="Franch-Gras L."/>
            <person name="Hahn C."/>
            <person name="Garcia-Roger E.M."/>
            <person name="Carmona M.J."/>
            <person name="Serra M."/>
            <person name="Gomez A."/>
        </authorList>
    </citation>
    <scope>NUCLEOTIDE SEQUENCE [LARGE SCALE GENOMIC DNA]</scope>
    <source>
        <strain evidence="2">HYR1</strain>
    </source>
</reference>
<evidence type="ECO:0000313" key="3">
    <source>
        <dbReference type="Proteomes" id="UP000276133"/>
    </source>
</evidence>
<proteinExistence type="predicted"/>
<evidence type="ECO:0000313" key="2">
    <source>
        <dbReference type="EMBL" id="RNA04417.1"/>
    </source>
</evidence>
<evidence type="ECO:0000256" key="1">
    <source>
        <dbReference type="SAM" id="Phobius"/>
    </source>
</evidence>
<dbReference type="AlphaFoldDB" id="A0A3M7PZ38"/>
<gene>
    <name evidence="2" type="ORF">BpHYR1_053701</name>
</gene>
<keyword evidence="1" id="KW-1133">Transmembrane helix</keyword>
<name>A0A3M7PZ38_BRAPC</name>
<protein>
    <submittedName>
        <fullName evidence="2">Uncharacterized protein</fullName>
    </submittedName>
</protein>
<keyword evidence="1" id="KW-0812">Transmembrane</keyword>
<dbReference type="Proteomes" id="UP000276133">
    <property type="component" value="Unassembled WGS sequence"/>
</dbReference>
<dbReference type="EMBL" id="REGN01008117">
    <property type="protein sequence ID" value="RNA04417.1"/>
    <property type="molecule type" value="Genomic_DNA"/>
</dbReference>
<keyword evidence="1" id="KW-0472">Membrane</keyword>
<comment type="caution">
    <text evidence="2">The sequence shown here is derived from an EMBL/GenBank/DDBJ whole genome shotgun (WGS) entry which is preliminary data.</text>
</comment>
<keyword evidence="3" id="KW-1185">Reference proteome</keyword>
<organism evidence="2 3">
    <name type="scientific">Brachionus plicatilis</name>
    <name type="common">Marine rotifer</name>
    <name type="synonym">Brachionus muelleri</name>
    <dbReference type="NCBI Taxonomy" id="10195"/>
    <lineage>
        <taxon>Eukaryota</taxon>
        <taxon>Metazoa</taxon>
        <taxon>Spiralia</taxon>
        <taxon>Gnathifera</taxon>
        <taxon>Rotifera</taxon>
        <taxon>Eurotatoria</taxon>
        <taxon>Monogononta</taxon>
        <taxon>Pseudotrocha</taxon>
        <taxon>Ploima</taxon>
        <taxon>Brachionidae</taxon>
        <taxon>Brachionus</taxon>
    </lineage>
</organism>
<sequence length="88" mass="10265">MNVRHEAIVGYKFRIFRDFHLVSLRLEQQQAVLENSLSLNQITKFLTGKKIFVSFSSIQNSKVLKFTLILIIFAKKGFILIDYIISML</sequence>
<accession>A0A3M7PZ38</accession>